<evidence type="ECO:0000313" key="2">
    <source>
        <dbReference type="EMBL" id="MCW8040940.1"/>
    </source>
</evidence>
<accession>A0ABT3NN28</accession>
<organism evidence="2 3">
    <name type="scientific">Acinetobacter entericus</name>
    <dbReference type="NCBI Taxonomy" id="2989714"/>
    <lineage>
        <taxon>Bacteria</taxon>
        <taxon>Pseudomonadati</taxon>
        <taxon>Pseudomonadota</taxon>
        <taxon>Gammaproteobacteria</taxon>
        <taxon>Moraxellales</taxon>
        <taxon>Moraxellaceae</taxon>
        <taxon>Acinetobacter</taxon>
    </lineage>
</organism>
<keyword evidence="3" id="KW-1185">Reference proteome</keyword>
<dbReference type="PROSITE" id="PS50206">
    <property type="entry name" value="RHODANESE_3"/>
    <property type="match status" value="1"/>
</dbReference>
<dbReference type="PANTHER" id="PTHR43031">
    <property type="entry name" value="FAD-DEPENDENT OXIDOREDUCTASE"/>
    <property type="match status" value="1"/>
</dbReference>
<dbReference type="Pfam" id="PF00581">
    <property type="entry name" value="Rhodanese"/>
    <property type="match status" value="1"/>
</dbReference>
<dbReference type="SMART" id="SM00450">
    <property type="entry name" value="RHOD"/>
    <property type="match status" value="1"/>
</dbReference>
<dbReference type="InterPro" id="IPR001763">
    <property type="entry name" value="Rhodanese-like_dom"/>
</dbReference>
<proteinExistence type="predicted"/>
<dbReference type="SUPFAM" id="SSF52821">
    <property type="entry name" value="Rhodanese/Cell cycle control phosphatase"/>
    <property type="match status" value="1"/>
</dbReference>
<dbReference type="Gene3D" id="3.40.250.10">
    <property type="entry name" value="Rhodanese-like domain"/>
    <property type="match status" value="1"/>
</dbReference>
<comment type="caution">
    <text evidence="2">The sequence shown here is derived from an EMBL/GenBank/DDBJ whole genome shotgun (WGS) entry which is preliminary data.</text>
</comment>
<dbReference type="RefSeq" id="WP_265466066.1">
    <property type="nucleotide sequence ID" value="NZ_JAPEQW010000038.1"/>
</dbReference>
<dbReference type="EMBL" id="JAPEQW010000038">
    <property type="protein sequence ID" value="MCW8040940.1"/>
    <property type="molecule type" value="Genomic_DNA"/>
</dbReference>
<feature type="domain" description="Rhodanese" evidence="1">
    <location>
        <begin position="29"/>
        <end position="132"/>
    </location>
</feature>
<dbReference type="Proteomes" id="UP001209682">
    <property type="component" value="Unassembled WGS sequence"/>
</dbReference>
<dbReference type="InterPro" id="IPR036873">
    <property type="entry name" value="Rhodanese-like_dom_sf"/>
</dbReference>
<dbReference type="PANTHER" id="PTHR43031:SF16">
    <property type="entry name" value="OXIDOREDUCTASE"/>
    <property type="match status" value="1"/>
</dbReference>
<evidence type="ECO:0000313" key="3">
    <source>
        <dbReference type="Proteomes" id="UP001209682"/>
    </source>
</evidence>
<sequence>MKTSEELIKEAKQKIEEINIHDFYKIWIKNQDLILIDVREPEECQEASIDRSVNFPRGILEMKIAQHPLVNHHCDTEIALKKLSQKDIYIICRTGGRSALATITLQNMGFTKLFSIQGGMQPWIDAGYPTVSYSN</sequence>
<evidence type="ECO:0000259" key="1">
    <source>
        <dbReference type="PROSITE" id="PS50206"/>
    </source>
</evidence>
<protein>
    <submittedName>
        <fullName evidence="2">Rhodanese-like domain-containing protein</fullName>
    </submittedName>
</protein>
<dbReference type="InterPro" id="IPR050229">
    <property type="entry name" value="GlpE_sulfurtransferase"/>
</dbReference>
<name>A0ABT3NN28_9GAMM</name>
<gene>
    <name evidence="2" type="ORF">OKC24_17560</name>
</gene>
<reference evidence="2 3" key="1">
    <citation type="submission" date="2022-11" db="EMBL/GenBank/DDBJ databases">
        <title>Acinetobacter entericus sp. nov., isolated from the gut of the plastic-eating larvae of the Coleoptera insect Zophobas atratus.</title>
        <authorList>
            <person name="Dong X."/>
            <person name="Yang Y."/>
        </authorList>
    </citation>
    <scope>NUCLEOTIDE SEQUENCE [LARGE SCALE GENOMIC DNA]</scope>
    <source>
        <strain evidence="2 3">BIT-DXN8</strain>
    </source>
</reference>